<gene>
    <name evidence="1" type="ORF">DSO57_1009242</name>
</gene>
<sequence length="82" mass="9135">MPTSPNCHWCLPFGPLLERLSQYFTGRHPGGFSHQDGSQTYTYPVVGPPLYACWTSPSNPLKPTSVWLPDMAKCIEVWILGA</sequence>
<reference evidence="1" key="1">
    <citation type="submission" date="2022-04" db="EMBL/GenBank/DDBJ databases">
        <title>Genome of the entomopathogenic fungus Entomophthora muscae.</title>
        <authorList>
            <person name="Elya C."/>
            <person name="Lovett B.R."/>
            <person name="Lee E."/>
            <person name="Macias A.M."/>
            <person name="Hajek A.E."/>
            <person name="De Bivort B.L."/>
            <person name="Kasson M.T."/>
            <person name="De Fine Licht H.H."/>
            <person name="Stajich J.E."/>
        </authorList>
    </citation>
    <scope>NUCLEOTIDE SEQUENCE</scope>
    <source>
        <strain evidence="1">Berkeley</strain>
    </source>
</reference>
<accession>A0ACC2THL5</accession>
<proteinExistence type="predicted"/>
<organism evidence="1 2">
    <name type="scientific">Entomophthora muscae</name>
    <dbReference type="NCBI Taxonomy" id="34485"/>
    <lineage>
        <taxon>Eukaryota</taxon>
        <taxon>Fungi</taxon>
        <taxon>Fungi incertae sedis</taxon>
        <taxon>Zoopagomycota</taxon>
        <taxon>Entomophthoromycotina</taxon>
        <taxon>Entomophthoromycetes</taxon>
        <taxon>Entomophthorales</taxon>
        <taxon>Entomophthoraceae</taxon>
        <taxon>Entomophthora</taxon>
    </lineage>
</organism>
<evidence type="ECO:0000313" key="1">
    <source>
        <dbReference type="EMBL" id="KAJ9074164.1"/>
    </source>
</evidence>
<protein>
    <submittedName>
        <fullName evidence="1">Uncharacterized protein</fullName>
    </submittedName>
</protein>
<evidence type="ECO:0000313" key="2">
    <source>
        <dbReference type="Proteomes" id="UP001165960"/>
    </source>
</evidence>
<dbReference type="EMBL" id="QTSX02002869">
    <property type="protein sequence ID" value="KAJ9074164.1"/>
    <property type="molecule type" value="Genomic_DNA"/>
</dbReference>
<feature type="non-terminal residue" evidence="1">
    <location>
        <position position="82"/>
    </location>
</feature>
<dbReference type="Proteomes" id="UP001165960">
    <property type="component" value="Unassembled WGS sequence"/>
</dbReference>
<comment type="caution">
    <text evidence="1">The sequence shown here is derived from an EMBL/GenBank/DDBJ whole genome shotgun (WGS) entry which is preliminary data.</text>
</comment>
<keyword evidence="2" id="KW-1185">Reference proteome</keyword>
<name>A0ACC2THL5_9FUNG</name>